<dbReference type="Proteomes" id="UP000317909">
    <property type="component" value="Chromosome"/>
</dbReference>
<accession>A0A517U260</accession>
<proteinExistence type="predicted"/>
<dbReference type="EMBL" id="CP036339">
    <property type="protein sequence ID" value="QDT74716.1"/>
    <property type="molecule type" value="Genomic_DNA"/>
</dbReference>
<feature type="region of interest" description="Disordered" evidence="1">
    <location>
        <begin position="62"/>
        <end position="84"/>
    </location>
</feature>
<dbReference type="AlphaFoldDB" id="A0A517U260"/>
<evidence type="ECO:0000313" key="3">
    <source>
        <dbReference type="Proteomes" id="UP000317909"/>
    </source>
</evidence>
<name>A0A517U260_9BACT</name>
<sequence>MVSLLAAFNQWRGGDPAHSEQQTQLMLFTYIMLMIRPSEGAEDVPLAARMCFWPTIAGQTFPAAPRQQNSERGVKSRRTLASAP</sequence>
<dbReference type="KEGG" id="llh:I41_39150"/>
<keyword evidence="3" id="KW-1185">Reference proteome</keyword>
<reference evidence="2 3" key="1">
    <citation type="submission" date="2019-02" db="EMBL/GenBank/DDBJ databases">
        <title>Deep-cultivation of Planctomycetes and their phenomic and genomic characterization uncovers novel biology.</title>
        <authorList>
            <person name="Wiegand S."/>
            <person name="Jogler M."/>
            <person name="Boedeker C."/>
            <person name="Pinto D."/>
            <person name="Vollmers J."/>
            <person name="Rivas-Marin E."/>
            <person name="Kohn T."/>
            <person name="Peeters S.H."/>
            <person name="Heuer A."/>
            <person name="Rast P."/>
            <person name="Oberbeckmann S."/>
            <person name="Bunk B."/>
            <person name="Jeske O."/>
            <person name="Meyerdierks A."/>
            <person name="Storesund J.E."/>
            <person name="Kallscheuer N."/>
            <person name="Luecker S."/>
            <person name="Lage O.M."/>
            <person name="Pohl T."/>
            <person name="Merkel B.J."/>
            <person name="Hornburger P."/>
            <person name="Mueller R.-W."/>
            <person name="Bruemmer F."/>
            <person name="Labrenz M."/>
            <person name="Spormann A.M."/>
            <person name="Op den Camp H."/>
            <person name="Overmann J."/>
            <person name="Amann R."/>
            <person name="Jetten M.S.M."/>
            <person name="Mascher T."/>
            <person name="Medema M.H."/>
            <person name="Devos D.P."/>
            <person name="Kaster A.-K."/>
            <person name="Ovreas L."/>
            <person name="Rohde M."/>
            <person name="Galperin M.Y."/>
            <person name="Jogler C."/>
        </authorList>
    </citation>
    <scope>NUCLEOTIDE SEQUENCE [LARGE SCALE GENOMIC DNA]</scope>
    <source>
        <strain evidence="2 3">I41</strain>
    </source>
</reference>
<protein>
    <submittedName>
        <fullName evidence="2">Uncharacterized protein</fullName>
    </submittedName>
</protein>
<gene>
    <name evidence="2" type="ORF">I41_39150</name>
</gene>
<organism evidence="2 3">
    <name type="scientific">Lacipirellula limnantheis</name>
    <dbReference type="NCBI Taxonomy" id="2528024"/>
    <lineage>
        <taxon>Bacteria</taxon>
        <taxon>Pseudomonadati</taxon>
        <taxon>Planctomycetota</taxon>
        <taxon>Planctomycetia</taxon>
        <taxon>Pirellulales</taxon>
        <taxon>Lacipirellulaceae</taxon>
        <taxon>Lacipirellula</taxon>
    </lineage>
</organism>
<evidence type="ECO:0000313" key="2">
    <source>
        <dbReference type="EMBL" id="QDT74716.1"/>
    </source>
</evidence>
<evidence type="ECO:0000256" key="1">
    <source>
        <dbReference type="SAM" id="MobiDB-lite"/>
    </source>
</evidence>